<comment type="caution">
    <text evidence="3">The sequence shown here is derived from an EMBL/GenBank/DDBJ whole genome shotgun (WGS) entry which is preliminary data.</text>
</comment>
<dbReference type="Proteomes" id="UP001596101">
    <property type="component" value="Unassembled WGS sequence"/>
</dbReference>
<dbReference type="EMBL" id="JBHSMR010000013">
    <property type="protein sequence ID" value="MFC5478702.1"/>
    <property type="molecule type" value="Genomic_DNA"/>
</dbReference>
<gene>
    <name evidence="3" type="ORF">ACFPQ5_10905</name>
</gene>
<evidence type="ECO:0000259" key="2">
    <source>
        <dbReference type="Pfam" id="PF14347"/>
    </source>
</evidence>
<evidence type="ECO:0000256" key="1">
    <source>
        <dbReference type="SAM" id="SignalP"/>
    </source>
</evidence>
<feature type="chain" id="PRO_5046321227" evidence="1">
    <location>
        <begin position="24"/>
        <end position="157"/>
    </location>
</feature>
<dbReference type="InterPro" id="IPR025512">
    <property type="entry name" value="DUF4399"/>
</dbReference>
<dbReference type="Pfam" id="PF14347">
    <property type="entry name" value="DUF4399"/>
    <property type="match status" value="1"/>
</dbReference>
<name>A0ABW0MNX3_9BURK</name>
<accession>A0ABW0MNX3</accession>
<keyword evidence="1" id="KW-0732">Signal</keyword>
<reference evidence="4" key="1">
    <citation type="journal article" date="2019" name="Int. J. Syst. Evol. Microbiol.">
        <title>The Global Catalogue of Microorganisms (GCM) 10K type strain sequencing project: providing services to taxonomists for standard genome sequencing and annotation.</title>
        <authorList>
            <consortium name="The Broad Institute Genomics Platform"/>
            <consortium name="The Broad Institute Genome Sequencing Center for Infectious Disease"/>
            <person name="Wu L."/>
            <person name="Ma J."/>
        </authorList>
    </citation>
    <scope>NUCLEOTIDE SEQUENCE [LARGE SCALE GENOMIC DNA]</scope>
    <source>
        <strain evidence="4">CCUG 43111</strain>
    </source>
</reference>
<proteinExistence type="predicted"/>
<protein>
    <submittedName>
        <fullName evidence="3">DUF4399 domain-containing protein</fullName>
    </submittedName>
</protein>
<evidence type="ECO:0000313" key="3">
    <source>
        <dbReference type="EMBL" id="MFC5478702.1"/>
    </source>
</evidence>
<keyword evidence="4" id="KW-1185">Reference proteome</keyword>
<sequence>MRHTIVLSALTAVSLAAAVQVNAAGQGAQDKPAAQPATTATPNPSAPQVYFIWPYDGTVINGGKFWVRMGLRNMGVAPKGTTVPNTGHHHLLIDTELPSMTEAIPSDRNHLHFGAGETEARIELPPGKHTLQLLLGDMNHVPHKPPVLSKRITVTVR</sequence>
<evidence type="ECO:0000313" key="4">
    <source>
        <dbReference type="Proteomes" id="UP001596101"/>
    </source>
</evidence>
<dbReference type="RefSeq" id="WP_379754874.1">
    <property type="nucleotide sequence ID" value="NZ_JBHSMR010000013.1"/>
</dbReference>
<feature type="signal peptide" evidence="1">
    <location>
        <begin position="1"/>
        <end position="23"/>
    </location>
</feature>
<organism evidence="3 4">
    <name type="scientific">Massilia suwonensis</name>
    <dbReference type="NCBI Taxonomy" id="648895"/>
    <lineage>
        <taxon>Bacteria</taxon>
        <taxon>Pseudomonadati</taxon>
        <taxon>Pseudomonadota</taxon>
        <taxon>Betaproteobacteria</taxon>
        <taxon>Burkholderiales</taxon>
        <taxon>Oxalobacteraceae</taxon>
        <taxon>Telluria group</taxon>
        <taxon>Massilia</taxon>
    </lineage>
</organism>
<feature type="domain" description="DUF4399" evidence="2">
    <location>
        <begin position="67"/>
        <end position="157"/>
    </location>
</feature>